<organism evidence="1 2">
    <name type="scientific">Deinococcus enclensis</name>
    <dbReference type="NCBI Taxonomy" id="1049582"/>
    <lineage>
        <taxon>Bacteria</taxon>
        <taxon>Thermotogati</taxon>
        <taxon>Deinococcota</taxon>
        <taxon>Deinococci</taxon>
        <taxon>Deinococcales</taxon>
        <taxon>Deinococcaceae</taxon>
        <taxon>Deinococcus</taxon>
    </lineage>
</organism>
<accession>A0ABT9MEV8</accession>
<dbReference type="RefSeq" id="WP_307466651.1">
    <property type="nucleotide sequence ID" value="NZ_JAURUR010000009.1"/>
</dbReference>
<evidence type="ECO:0000313" key="1">
    <source>
        <dbReference type="EMBL" id="MDP9765109.1"/>
    </source>
</evidence>
<protein>
    <submittedName>
        <fullName evidence="1">Uncharacterized protein</fullName>
    </submittedName>
</protein>
<evidence type="ECO:0000313" key="2">
    <source>
        <dbReference type="Proteomes" id="UP001232163"/>
    </source>
</evidence>
<dbReference type="Proteomes" id="UP001232163">
    <property type="component" value="Unassembled WGS sequence"/>
</dbReference>
<keyword evidence="2" id="KW-1185">Reference proteome</keyword>
<name>A0ABT9MEV8_9DEIO</name>
<sequence length="144" mass="15855">MTPLLSLQQAAQELNLPYGYVEQDWGITNADATRLGVFVAYYVRHRRVFPDWNVEFSLGELLLESANDVLRDGTGPLHDVEAAVQAILSQQGEAPTQALLDYWVNLDRIDDGDQDASAWYPVAALLRTRKAHLSAPAECGGTGL</sequence>
<comment type="caution">
    <text evidence="1">The sequence shown here is derived from an EMBL/GenBank/DDBJ whole genome shotgun (WGS) entry which is preliminary data.</text>
</comment>
<dbReference type="EMBL" id="JAURUR010000009">
    <property type="protein sequence ID" value="MDP9765109.1"/>
    <property type="molecule type" value="Genomic_DNA"/>
</dbReference>
<proteinExistence type="predicted"/>
<gene>
    <name evidence="1" type="ORF">QO006_002557</name>
</gene>
<reference evidence="1 2" key="1">
    <citation type="submission" date="2023-07" db="EMBL/GenBank/DDBJ databases">
        <title>Genomic Encyclopedia of Type Strains, Phase IV (KMG-IV): sequencing the most valuable type-strain genomes for metagenomic binning, comparative biology and taxonomic classification.</title>
        <authorList>
            <person name="Goeker M."/>
        </authorList>
    </citation>
    <scope>NUCLEOTIDE SEQUENCE [LARGE SCALE GENOMIC DNA]</scope>
    <source>
        <strain evidence="1 2">NIO-1023</strain>
    </source>
</reference>